<protein>
    <submittedName>
        <fullName evidence="3">C-C motif chemokine 13</fullName>
    </submittedName>
</protein>
<evidence type="ECO:0000259" key="2">
    <source>
        <dbReference type="SMART" id="SM00199"/>
    </source>
</evidence>
<dbReference type="SMART" id="SM00199">
    <property type="entry name" value="SCY"/>
    <property type="match status" value="1"/>
</dbReference>
<dbReference type="GO" id="GO:0008009">
    <property type="term" value="F:chemokine activity"/>
    <property type="evidence" value="ECO:0007669"/>
    <property type="project" value="InterPro"/>
</dbReference>
<dbReference type="Pfam" id="PF00048">
    <property type="entry name" value="IL8"/>
    <property type="match status" value="1"/>
</dbReference>
<gene>
    <name evidence="3" type="primary">CCL13</name>
    <name evidence="3" type="ORF">EYF80_017652</name>
</gene>
<dbReference type="SUPFAM" id="SSF54117">
    <property type="entry name" value="Interleukin 8-like chemokines"/>
    <property type="match status" value="1"/>
</dbReference>
<sequence length="176" mass="20104">MNPSLKRGDDDQGEETRKSGGMARLLWQCHRALFASQALTLSDDLMMMNWTWSTSPVWIPRCVNDDIDRQPELRATKRQEEDMASSHAALLLLLLLCISFTSAEVAVDCCLTVSRKRPPLPRLQSYILQEAGRGCQISAARFLTRFGRTLCAPHPADARWVRAYVRYLEENRREAH</sequence>
<dbReference type="EMBL" id="SRLO01000142">
    <property type="protein sequence ID" value="TNN72075.1"/>
    <property type="molecule type" value="Genomic_DNA"/>
</dbReference>
<name>A0A4Z2I3M8_9TELE</name>
<keyword evidence="4" id="KW-1185">Reference proteome</keyword>
<accession>A0A4Z2I3M8</accession>
<dbReference type="OrthoDB" id="9909116at2759"/>
<evidence type="ECO:0000313" key="4">
    <source>
        <dbReference type="Proteomes" id="UP000314294"/>
    </source>
</evidence>
<dbReference type="Gene3D" id="2.40.50.40">
    <property type="match status" value="1"/>
</dbReference>
<proteinExistence type="predicted"/>
<comment type="caution">
    <text evidence="3">The sequence shown here is derived from an EMBL/GenBank/DDBJ whole genome shotgun (WGS) entry which is preliminary data.</text>
</comment>
<evidence type="ECO:0000256" key="1">
    <source>
        <dbReference type="ARBA" id="ARBA00022514"/>
    </source>
</evidence>
<keyword evidence="1" id="KW-0202">Cytokine</keyword>
<dbReference type="GO" id="GO:0006955">
    <property type="term" value="P:immune response"/>
    <property type="evidence" value="ECO:0007669"/>
    <property type="project" value="InterPro"/>
</dbReference>
<reference evidence="3 4" key="1">
    <citation type="submission" date="2019-03" db="EMBL/GenBank/DDBJ databases">
        <title>First draft genome of Liparis tanakae, snailfish: a comprehensive survey of snailfish specific genes.</title>
        <authorList>
            <person name="Kim W."/>
            <person name="Song I."/>
            <person name="Jeong J.-H."/>
            <person name="Kim D."/>
            <person name="Kim S."/>
            <person name="Ryu S."/>
            <person name="Song J.Y."/>
            <person name="Lee S.K."/>
        </authorList>
    </citation>
    <scope>NUCLEOTIDE SEQUENCE [LARGE SCALE GENOMIC DNA]</scope>
    <source>
        <tissue evidence="3">Muscle</tissue>
    </source>
</reference>
<dbReference type="GO" id="GO:0005615">
    <property type="term" value="C:extracellular space"/>
    <property type="evidence" value="ECO:0007669"/>
    <property type="project" value="UniProtKB-KW"/>
</dbReference>
<feature type="domain" description="Chemokine interleukin-8-like" evidence="2">
    <location>
        <begin position="106"/>
        <end position="168"/>
    </location>
</feature>
<dbReference type="Proteomes" id="UP000314294">
    <property type="component" value="Unassembled WGS sequence"/>
</dbReference>
<evidence type="ECO:0000313" key="3">
    <source>
        <dbReference type="EMBL" id="TNN72075.1"/>
    </source>
</evidence>
<dbReference type="InterPro" id="IPR001811">
    <property type="entry name" value="Chemokine_IL8-like_dom"/>
</dbReference>
<dbReference type="InterPro" id="IPR036048">
    <property type="entry name" value="Interleukin_8-like_sf"/>
</dbReference>
<organism evidence="3 4">
    <name type="scientific">Liparis tanakae</name>
    <name type="common">Tanaka's snailfish</name>
    <dbReference type="NCBI Taxonomy" id="230148"/>
    <lineage>
        <taxon>Eukaryota</taxon>
        <taxon>Metazoa</taxon>
        <taxon>Chordata</taxon>
        <taxon>Craniata</taxon>
        <taxon>Vertebrata</taxon>
        <taxon>Euteleostomi</taxon>
        <taxon>Actinopterygii</taxon>
        <taxon>Neopterygii</taxon>
        <taxon>Teleostei</taxon>
        <taxon>Neoteleostei</taxon>
        <taxon>Acanthomorphata</taxon>
        <taxon>Eupercaria</taxon>
        <taxon>Perciformes</taxon>
        <taxon>Cottioidei</taxon>
        <taxon>Cottales</taxon>
        <taxon>Liparidae</taxon>
        <taxon>Liparis</taxon>
    </lineage>
</organism>
<dbReference type="AlphaFoldDB" id="A0A4Z2I3M8"/>